<dbReference type="EMBL" id="HG994358">
    <property type="protein sequence ID" value="CAF2287235.1"/>
    <property type="molecule type" value="Genomic_DNA"/>
</dbReference>
<keyword evidence="3" id="KW-1185">Reference proteome</keyword>
<accession>A0A078FXJ3</accession>
<sequence length="46" mass="5191">MTEQDCRRSLLGLMAKEIVEECLHLSPKREWAVGEAAQPYGRGEDS</sequence>
<reference evidence="1" key="3">
    <citation type="submission" date="2021-01" db="EMBL/GenBank/DDBJ databases">
        <authorList>
            <consortium name="Genoscope - CEA"/>
            <person name="William W."/>
        </authorList>
    </citation>
    <scope>NUCLEOTIDE SEQUENCE</scope>
</reference>
<dbReference type="AlphaFoldDB" id="A0A078FXJ3"/>
<name>A0A078FXJ3_BRANA</name>
<dbReference type="PaxDb" id="3708-A0A078FXJ3"/>
<dbReference type="Proteomes" id="UP001295469">
    <property type="component" value="Chromosome A04"/>
</dbReference>
<evidence type="ECO:0000313" key="3">
    <source>
        <dbReference type="Proteomes" id="UP000028999"/>
    </source>
</evidence>
<dbReference type="Gramene" id="CDY19100">
    <property type="protein sequence ID" value="CDY19100"/>
    <property type="gene ID" value="GSBRNA2T00006378001"/>
</dbReference>
<evidence type="ECO:0000313" key="1">
    <source>
        <dbReference type="EMBL" id="CAF2287235.1"/>
    </source>
</evidence>
<dbReference type="EMBL" id="LK032092">
    <property type="protein sequence ID" value="CDY19100.1"/>
    <property type="molecule type" value="Genomic_DNA"/>
</dbReference>
<reference evidence="2 3" key="1">
    <citation type="journal article" date="2014" name="Science">
        <title>Plant genetics. Early allopolyploid evolution in the post-Neolithic Brassica napus oilseed genome.</title>
        <authorList>
            <person name="Chalhoub B."/>
            <person name="Denoeud F."/>
            <person name="Liu S."/>
            <person name="Parkin I.A."/>
            <person name="Tang H."/>
            <person name="Wang X."/>
            <person name="Chiquet J."/>
            <person name="Belcram H."/>
            <person name="Tong C."/>
            <person name="Samans B."/>
            <person name="Correa M."/>
            <person name="Da Silva C."/>
            <person name="Just J."/>
            <person name="Falentin C."/>
            <person name="Koh C.S."/>
            <person name="Le Clainche I."/>
            <person name="Bernard M."/>
            <person name="Bento P."/>
            <person name="Noel B."/>
            <person name="Labadie K."/>
            <person name="Alberti A."/>
            <person name="Charles M."/>
            <person name="Arnaud D."/>
            <person name="Guo H."/>
            <person name="Daviaud C."/>
            <person name="Alamery S."/>
            <person name="Jabbari K."/>
            <person name="Zhao M."/>
            <person name="Edger P.P."/>
            <person name="Chelaifa H."/>
            <person name="Tack D."/>
            <person name="Lassalle G."/>
            <person name="Mestiri I."/>
            <person name="Schnel N."/>
            <person name="Le Paslier M.C."/>
            <person name="Fan G."/>
            <person name="Renault V."/>
            <person name="Bayer P.E."/>
            <person name="Golicz A.A."/>
            <person name="Manoli S."/>
            <person name="Lee T.H."/>
            <person name="Thi V.H."/>
            <person name="Chalabi S."/>
            <person name="Hu Q."/>
            <person name="Fan C."/>
            <person name="Tollenaere R."/>
            <person name="Lu Y."/>
            <person name="Battail C."/>
            <person name="Shen J."/>
            <person name="Sidebottom C.H."/>
            <person name="Wang X."/>
            <person name="Canaguier A."/>
            <person name="Chauveau A."/>
            <person name="Berard A."/>
            <person name="Deniot G."/>
            <person name="Guan M."/>
            <person name="Liu Z."/>
            <person name="Sun F."/>
            <person name="Lim Y.P."/>
            <person name="Lyons E."/>
            <person name="Town C.D."/>
            <person name="Bancroft I."/>
            <person name="Wang X."/>
            <person name="Meng J."/>
            <person name="Ma J."/>
            <person name="Pires J.C."/>
            <person name="King G.J."/>
            <person name="Brunel D."/>
            <person name="Delourme R."/>
            <person name="Renard M."/>
            <person name="Aury J.M."/>
            <person name="Adams K.L."/>
            <person name="Batley J."/>
            <person name="Snowdon R.J."/>
            <person name="Tost J."/>
            <person name="Edwards D."/>
            <person name="Zhou Y."/>
            <person name="Hua W."/>
            <person name="Sharpe A.G."/>
            <person name="Paterson A.H."/>
            <person name="Guan C."/>
            <person name="Wincker P."/>
        </authorList>
    </citation>
    <scope>NUCLEOTIDE SEQUENCE [LARGE SCALE GENOMIC DNA]</scope>
    <source>
        <strain evidence="3">cv. Darmor-bzh</strain>
    </source>
</reference>
<evidence type="ECO:0000313" key="2">
    <source>
        <dbReference type="EMBL" id="CDY19100.1"/>
    </source>
</evidence>
<gene>
    <name evidence="2" type="primary">BnaA04g18400D</name>
    <name evidence="1" type="ORF">DARMORV10_A04P24390.1</name>
    <name evidence="2" type="ORF">GSBRNA2T00006378001</name>
</gene>
<protein>
    <submittedName>
        <fullName evidence="1">(rape) hypothetical protein</fullName>
    </submittedName>
    <submittedName>
        <fullName evidence="2">BnaA04g18400D protein</fullName>
    </submittedName>
</protein>
<reference evidence="2" key="2">
    <citation type="submission" date="2014-06" db="EMBL/GenBank/DDBJ databases">
        <authorList>
            <person name="Genoscope - CEA"/>
        </authorList>
    </citation>
    <scope>NUCLEOTIDE SEQUENCE</scope>
</reference>
<organism evidence="2 3">
    <name type="scientific">Brassica napus</name>
    <name type="common">Rape</name>
    <dbReference type="NCBI Taxonomy" id="3708"/>
    <lineage>
        <taxon>Eukaryota</taxon>
        <taxon>Viridiplantae</taxon>
        <taxon>Streptophyta</taxon>
        <taxon>Embryophyta</taxon>
        <taxon>Tracheophyta</taxon>
        <taxon>Spermatophyta</taxon>
        <taxon>Magnoliopsida</taxon>
        <taxon>eudicotyledons</taxon>
        <taxon>Gunneridae</taxon>
        <taxon>Pentapetalae</taxon>
        <taxon>rosids</taxon>
        <taxon>malvids</taxon>
        <taxon>Brassicales</taxon>
        <taxon>Brassicaceae</taxon>
        <taxon>Brassiceae</taxon>
        <taxon>Brassica</taxon>
    </lineage>
</organism>
<dbReference type="Proteomes" id="UP000028999">
    <property type="component" value="Unassembled WGS sequence"/>
</dbReference>
<proteinExistence type="predicted"/>